<gene>
    <name evidence="2" type="ORF">OUZ56_003873</name>
</gene>
<evidence type="ECO:0000313" key="3">
    <source>
        <dbReference type="Proteomes" id="UP001234178"/>
    </source>
</evidence>
<proteinExistence type="predicted"/>
<feature type="signal peptide" evidence="1">
    <location>
        <begin position="1"/>
        <end position="26"/>
    </location>
</feature>
<reference evidence="2 3" key="1">
    <citation type="journal article" date="2023" name="Nucleic Acids Res.">
        <title>The hologenome of Daphnia magna reveals possible DNA methylation and microbiome-mediated evolution of the host genome.</title>
        <authorList>
            <person name="Chaturvedi A."/>
            <person name="Li X."/>
            <person name="Dhandapani V."/>
            <person name="Marshall H."/>
            <person name="Kissane S."/>
            <person name="Cuenca-Cambronero M."/>
            <person name="Asole G."/>
            <person name="Calvet F."/>
            <person name="Ruiz-Romero M."/>
            <person name="Marangio P."/>
            <person name="Guigo R."/>
            <person name="Rago D."/>
            <person name="Mirbahai L."/>
            <person name="Eastwood N."/>
            <person name="Colbourne J.K."/>
            <person name="Zhou J."/>
            <person name="Mallon E."/>
            <person name="Orsini L."/>
        </authorList>
    </citation>
    <scope>NUCLEOTIDE SEQUENCE [LARGE SCALE GENOMIC DNA]</scope>
    <source>
        <strain evidence="2">LRV0_1</strain>
    </source>
</reference>
<evidence type="ECO:0000313" key="2">
    <source>
        <dbReference type="EMBL" id="KAK4002014.1"/>
    </source>
</evidence>
<keyword evidence="1" id="KW-0732">Signal</keyword>
<dbReference type="EMBL" id="JAOYFB010000001">
    <property type="protein sequence ID" value="KAK4002014.1"/>
    <property type="molecule type" value="Genomic_DNA"/>
</dbReference>
<name>A0ABQ9YN28_9CRUS</name>
<feature type="chain" id="PRO_5045516519" evidence="1">
    <location>
        <begin position="27"/>
        <end position="172"/>
    </location>
</feature>
<organism evidence="2 3">
    <name type="scientific">Daphnia magna</name>
    <dbReference type="NCBI Taxonomy" id="35525"/>
    <lineage>
        <taxon>Eukaryota</taxon>
        <taxon>Metazoa</taxon>
        <taxon>Ecdysozoa</taxon>
        <taxon>Arthropoda</taxon>
        <taxon>Crustacea</taxon>
        <taxon>Branchiopoda</taxon>
        <taxon>Diplostraca</taxon>
        <taxon>Cladocera</taxon>
        <taxon>Anomopoda</taxon>
        <taxon>Daphniidae</taxon>
        <taxon>Daphnia</taxon>
    </lineage>
</organism>
<protein>
    <submittedName>
        <fullName evidence="2">Uncharacterized protein</fullName>
    </submittedName>
</protein>
<accession>A0ABQ9YN28</accession>
<keyword evidence="3" id="KW-1185">Reference proteome</keyword>
<comment type="caution">
    <text evidence="2">The sequence shown here is derived from an EMBL/GenBank/DDBJ whole genome shotgun (WGS) entry which is preliminary data.</text>
</comment>
<evidence type="ECO:0000256" key="1">
    <source>
        <dbReference type="SAM" id="SignalP"/>
    </source>
</evidence>
<dbReference type="Proteomes" id="UP001234178">
    <property type="component" value="Unassembled WGS sequence"/>
</dbReference>
<sequence>MASILDRLLKLAFISSASWICTLVRSTYTVCMVENHFSLLPFVKKKSKTRAGNQSTNLCCAMLRHGTVKDRTHFYPLPSLKIYSVNPSNHLFPVSLQWPTMSCSSTTKEEATKRDAAKEVLNQKAIDPNVSCFTVDWLMLVSIQGYISNRSFSSCSLAAATDRPQLIHSNQG</sequence>